<dbReference type="GO" id="GO:0016836">
    <property type="term" value="F:hydro-lyase activity"/>
    <property type="evidence" value="ECO:0007669"/>
    <property type="project" value="InterPro"/>
</dbReference>
<organism evidence="4 5">
    <name type="scientific">candidate division WOR-1 bacterium DG_54_3</name>
    <dbReference type="NCBI Taxonomy" id="1703775"/>
    <lineage>
        <taxon>Bacteria</taxon>
        <taxon>Bacillati</taxon>
        <taxon>Saganbacteria</taxon>
    </lineage>
</organism>
<proteinExistence type="inferred from homology"/>
<evidence type="ECO:0000256" key="1">
    <source>
        <dbReference type="ARBA" id="ARBA00009869"/>
    </source>
</evidence>
<gene>
    <name evidence="4" type="ORF">AMJ44_10175</name>
</gene>
<dbReference type="AlphaFoldDB" id="A0A0S7XSI0"/>
<dbReference type="PANTHER" id="PTHR43345:SF2">
    <property type="entry name" value="3-ISOPROPYLMALATE DEHYDRATASE SMALL SUBUNIT 1"/>
    <property type="match status" value="1"/>
</dbReference>
<dbReference type="InterPro" id="IPR000573">
    <property type="entry name" value="AconitaseA/IPMdHydase_ssu_swvl"/>
</dbReference>
<evidence type="ECO:0000259" key="3">
    <source>
        <dbReference type="Pfam" id="PF00694"/>
    </source>
</evidence>
<dbReference type="InterPro" id="IPR015928">
    <property type="entry name" value="Aconitase/3IPM_dehydase_swvl"/>
</dbReference>
<evidence type="ECO:0000313" key="5">
    <source>
        <dbReference type="Proteomes" id="UP000051861"/>
    </source>
</evidence>
<evidence type="ECO:0000313" key="4">
    <source>
        <dbReference type="EMBL" id="KPJ65422.1"/>
    </source>
</evidence>
<accession>A0A0S7XSI0</accession>
<dbReference type="PANTHER" id="PTHR43345">
    <property type="entry name" value="3-ISOPROPYLMALATE DEHYDRATASE SMALL SUBUNIT 2-RELATED-RELATED"/>
    <property type="match status" value="1"/>
</dbReference>
<dbReference type="PATRIC" id="fig|1703775.3.peg.647"/>
<comment type="similarity">
    <text evidence="1">Belongs to the LeuD family. LeuD type 2 subfamily.</text>
</comment>
<evidence type="ECO:0000256" key="2">
    <source>
        <dbReference type="ARBA" id="ARBA00023239"/>
    </source>
</evidence>
<keyword evidence="2" id="KW-0456">Lyase</keyword>
<dbReference type="InterPro" id="IPR011827">
    <property type="entry name" value="LeuD_type2/HacB/DmdB"/>
</dbReference>
<dbReference type="Gene3D" id="3.20.19.10">
    <property type="entry name" value="Aconitase, domain 4"/>
    <property type="match status" value="1"/>
</dbReference>
<feature type="domain" description="Aconitase A/isopropylmalate dehydratase small subunit swivel" evidence="3">
    <location>
        <begin position="62"/>
        <end position="114"/>
    </location>
</feature>
<dbReference type="EMBL" id="LIZX01000117">
    <property type="protein sequence ID" value="KPJ65422.1"/>
    <property type="molecule type" value="Genomic_DNA"/>
</dbReference>
<dbReference type="NCBIfam" id="TIGR02087">
    <property type="entry name" value="LEUD_arch"/>
    <property type="match status" value="1"/>
</dbReference>
<dbReference type="InterPro" id="IPR050075">
    <property type="entry name" value="LeuD"/>
</dbReference>
<dbReference type="Pfam" id="PF00694">
    <property type="entry name" value="Aconitase_C"/>
    <property type="match status" value="1"/>
</dbReference>
<reference evidence="4 5" key="1">
    <citation type="journal article" date="2015" name="Microbiome">
        <title>Genomic resolution of linkages in carbon, nitrogen, and sulfur cycling among widespread estuary sediment bacteria.</title>
        <authorList>
            <person name="Baker B.J."/>
            <person name="Lazar C.S."/>
            <person name="Teske A.P."/>
            <person name="Dick G.J."/>
        </authorList>
    </citation>
    <scope>NUCLEOTIDE SEQUENCE [LARGE SCALE GENOMIC DNA]</scope>
    <source>
        <strain evidence="4">DG_54_3</strain>
    </source>
</reference>
<sequence length="183" mass="20410">MKEKKTVHRGRVWVISNSKGKLIEDIDTDQIYHNAFLHITKISQMGQYALGNLEGWKDFSKKARPGDVLVVGRNFGAGSSRQQAVDCFISLKIGLILASSFGAIYFRNALNSGFPVLKCTAIEELVGEGKLEEGDDLQVDFLKGEGQNFSKNFTFHVEPMSSVQYDIFKSGNLFSYGKTMLKD</sequence>
<name>A0A0S7XSI0_UNCSA</name>
<dbReference type="SUPFAM" id="SSF52016">
    <property type="entry name" value="LeuD/IlvD-like"/>
    <property type="match status" value="1"/>
</dbReference>
<comment type="caution">
    <text evidence="4">The sequence shown here is derived from an EMBL/GenBank/DDBJ whole genome shotgun (WGS) entry which is preliminary data.</text>
</comment>
<dbReference type="Proteomes" id="UP000051861">
    <property type="component" value="Unassembled WGS sequence"/>
</dbReference>
<protein>
    <submittedName>
        <fullName evidence="4">3-isopropylmalate dehydratase</fullName>
    </submittedName>
</protein>